<dbReference type="CDD" id="cd01918">
    <property type="entry name" value="HprK_C"/>
    <property type="match status" value="1"/>
</dbReference>
<evidence type="ECO:0000313" key="3">
    <source>
        <dbReference type="Proteomes" id="UP000548867"/>
    </source>
</evidence>
<dbReference type="Pfam" id="PF07475">
    <property type="entry name" value="Hpr_kinase_C"/>
    <property type="match status" value="1"/>
</dbReference>
<keyword evidence="3" id="KW-1185">Reference proteome</keyword>
<keyword evidence="2" id="KW-0418">Kinase</keyword>
<dbReference type="Gene3D" id="3.40.50.300">
    <property type="entry name" value="P-loop containing nucleotide triphosphate hydrolases"/>
    <property type="match status" value="1"/>
</dbReference>
<dbReference type="InterPro" id="IPR027417">
    <property type="entry name" value="P-loop_NTPase"/>
</dbReference>
<dbReference type="AlphaFoldDB" id="A0A7W6CGP5"/>
<dbReference type="GO" id="GO:0000155">
    <property type="term" value="F:phosphorelay sensor kinase activity"/>
    <property type="evidence" value="ECO:0007669"/>
    <property type="project" value="InterPro"/>
</dbReference>
<protein>
    <submittedName>
        <fullName evidence="2">Serine kinase of HPr protein (Carbohydrate metabolism regulator)</fullName>
    </submittedName>
</protein>
<dbReference type="EMBL" id="JACIDX010000012">
    <property type="protein sequence ID" value="MBB3956178.1"/>
    <property type="molecule type" value="Genomic_DNA"/>
</dbReference>
<dbReference type="Proteomes" id="UP000548867">
    <property type="component" value="Unassembled WGS sequence"/>
</dbReference>
<feature type="domain" description="HPr kinase/phosphorylase C-terminal" evidence="1">
    <location>
        <begin position="12"/>
        <end position="98"/>
    </location>
</feature>
<reference evidence="2 3" key="1">
    <citation type="submission" date="2020-08" db="EMBL/GenBank/DDBJ databases">
        <title>Genomic Encyclopedia of Type Strains, Phase IV (KMG-IV): sequencing the most valuable type-strain genomes for metagenomic binning, comparative biology and taxonomic classification.</title>
        <authorList>
            <person name="Goeker M."/>
        </authorList>
    </citation>
    <scope>NUCLEOTIDE SEQUENCE [LARGE SCALE GENOMIC DNA]</scope>
    <source>
        <strain evidence="2 3">DSM 27057</strain>
    </source>
</reference>
<keyword evidence="2" id="KW-0808">Transferase</keyword>
<dbReference type="RefSeq" id="WP_183627098.1">
    <property type="nucleotide sequence ID" value="NZ_JACIDX010000012.1"/>
</dbReference>
<dbReference type="GO" id="GO:0006109">
    <property type="term" value="P:regulation of carbohydrate metabolic process"/>
    <property type="evidence" value="ECO:0007669"/>
    <property type="project" value="InterPro"/>
</dbReference>
<gene>
    <name evidence="2" type="ORF">GGR38_003136</name>
</gene>
<evidence type="ECO:0000313" key="2">
    <source>
        <dbReference type="EMBL" id="MBB3956178.1"/>
    </source>
</evidence>
<organism evidence="2 3">
    <name type="scientific">Novosphingobium sediminicola</name>
    <dbReference type="NCBI Taxonomy" id="563162"/>
    <lineage>
        <taxon>Bacteria</taxon>
        <taxon>Pseudomonadati</taxon>
        <taxon>Pseudomonadota</taxon>
        <taxon>Alphaproteobacteria</taxon>
        <taxon>Sphingomonadales</taxon>
        <taxon>Sphingomonadaceae</taxon>
        <taxon>Novosphingobium</taxon>
    </lineage>
</organism>
<proteinExistence type="predicted"/>
<dbReference type="SUPFAM" id="SSF53795">
    <property type="entry name" value="PEP carboxykinase-like"/>
    <property type="match status" value="1"/>
</dbReference>
<sequence>MNHPTKPHWARQATCVSIGARAILIEGAPGVGKSSLALGLIDRGAVLVGDDGVMLGEEHGALYVMPHPNTRGLIEVRGVGLVTMPVAERARVALMIRLEASAPRHIEVAPRIPVGSLAIPCITLWPESSALVLRAELALKYHGLWEPTEI</sequence>
<accession>A0A7W6CGP5</accession>
<name>A0A7W6CGP5_9SPHN</name>
<comment type="caution">
    <text evidence="2">The sequence shown here is derived from an EMBL/GenBank/DDBJ whole genome shotgun (WGS) entry which is preliminary data.</text>
</comment>
<dbReference type="InterPro" id="IPR011104">
    <property type="entry name" value="Hpr_kin/Pase_C"/>
</dbReference>
<evidence type="ECO:0000259" key="1">
    <source>
        <dbReference type="Pfam" id="PF07475"/>
    </source>
</evidence>
<dbReference type="GO" id="GO:0005524">
    <property type="term" value="F:ATP binding"/>
    <property type="evidence" value="ECO:0007669"/>
    <property type="project" value="InterPro"/>
</dbReference>